<reference evidence="7" key="1">
    <citation type="journal article" date="2013" name="Nat. Genet.">
        <title>The Capsella rubella genome and the genomic consequences of rapid mating system evolution.</title>
        <authorList>
            <person name="Slotte T."/>
            <person name="Hazzouri K.M."/>
            <person name="Agren J.A."/>
            <person name="Koenig D."/>
            <person name="Maumus F."/>
            <person name="Guo Y.L."/>
            <person name="Steige K."/>
            <person name="Platts A.E."/>
            <person name="Escobar J.S."/>
            <person name="Newman L.K."/>
            <person name="Wang W."/>
            <person name="Mandakova T."/>
            <person name="Vello E."/>
            <person name="Smith L.M."/>
            <person name="Henz S.R."/>
            <person name="Steffen J."/>
            <person name="Takuno S."/>
            <person name="Brandvain Y."/>
            <person name="Coop G."/>
            <person name="Andolfatto P."/>
            <person name="Hu T.T."/>
            <person name="Blanchette M."/>
            <person name="Clark R.M."/>
            <person name="Quesneville H."/>
            <person name="Nordborg M."/>
            <person name="Gaut B.S."/>
            <person name="Lysak M.A."/>
            <person name="Jenkins J."/>
            <person name="Grimwood J."/>
            <person name="Chapman J."/>
            <person name="Prochnik S."/>
            <person name="Shu S."/>
            <person name="Rokhsar D."/>
            <person name="Schmutz J."/>
            <person name="Weigel D."/>
            <person name="Wright S.I."/>
        </authorList>
    </citation>
    <scope>NUCLEOTIDE SEQUENCE [LARGE SCALE GENOMIC DNA]</scope>
    <source>
        <strain evidence="7">cv. Monte Gargano</strain>
    </source>
</reference>
<dbReference type="InterPro" id="IPR006501">
    <property type="entry name" value="Pectinesterase_inhib_dom"/>
</dbReference>
<dbReference type="FunFam" id="1.20.140.40:FF:000008">
    <property type="entry name" value="Invertase/pectin methylesterase inhibitor family protein"/>
    <property type="match status" value="1"/>
</dbReference>
<dbReference type="eggNOG" id="ENOG502S6MD">
    <property type="taxonomic scope" value="Eukaryota"/>
</dbReference>
<dbReference type="CDD" id="cd15797">
    <property type="entry name" value="PMEI"/>
    <property type="match status" value="1"/>
</dbReference>
<dbReference type="GO" id="GO:0046910">
    <property type="term" value="F:pectinesterase inhibitor activity"/>
    <property type="evidence" value="ECO:0007669"/>
    <property type="project" value="InterPro"/>
</dbReference>
<feature type="signal peptide" evidence="4">
    <location>
        <begin position="1"/>
        <end position="20"/>
    </location>
</feature>
<feature type="domain" description="Pectinesterase inhibitor" evidence="5">
    <location>
        <begin position="20"/>
        <end position="165"/>
    </location>
</feature>
<evidence type="ECO:0000313" key="6">
    <source>
        <dbReference type="EMBL" id="EOA37807.1"/>
    </source>
</evidence>
<dbReference type="InterPro" id="IPR035513">
    <property type="entry name" value="Invertase/methylesterase_inhib"/>
</dbReference>
<protein>
    <recommendedName>
        <fullName evidence="5">Pectinesterase inhibitor domain-containing protein</fullName>
    </recommendedName>
</protein>
<evidence type="ECO:0000256" key="4">
    <source>
        <dbReference type="SAM" id="SignalP"/>
    </source>
</evidence>
<dbReference type="EMBL" id="KB870805">
    <property type="protein sequence ID" value="EOA37807.1"/>
    <property type="molecule type" value="Genomic_DNA"/>
</dbReference>
<evidence type="ECO:0000256" key="1">
    <source>
        <dbReference type="ARBA" id="ARBA00022729"/>
    </source>
</evidence>
<evidence type="ECO:0000313" key="7">
    <source>
        <dbReference type="Proteomes" id="UP000029121"/>
    </source>
</evidence>
<comment type="similarity">
    <text evidence="3">Belongs to the PMEI family.</text>
</comment>
<dbReference type="NCBIfam" id="TIGR01614">
    <property type="entry name" value="PME_inhib"/>
    <property type="match status" value="1"/>
</dbReference>
<gene>
    <name evidence="6" type="ORF">CARUB_v10011965mg</name>
</gene>
<dbReference type="Pfam" id="PF04043">
    <property type="entry name" value="PMEI"/>
    <property type="match status" value="1"/>
</dbReference>
<evidence type="ECO:0000256" key="2">
    <source>
        <dbReference type="ARBA" id="ARBA00023157"/>
    </source>
</evidence>
<dbReference type="InterPro" id="IPR034086">
    <property type="entry name" value="PMEI_plant"/>
</dbReference>
<dbReference type="OrthoDB" id="1866975at2759"/>
<dbReference type="Proteomes" id="UP000029121">
    <property type="component" value="Unassembled WGS sequence"/>
</dbReference>
<dbReference type="SUPFAM" id="SSF101148">
    <property type="entry name" value="Plant invertase/pectin methylesterase inhibitor"/>
    <property type="match status" value="1"/>
</dbReference>
<evidence type="ECO:0000259" key="5">
    <source>
        <dbReference type="SMART" id="SM00856"/>
    </source>
</evidence>
<dbReference type="Gene3D" id="1.20.140.40">
    <property type="entry name" value="Invertase/pectin methylesterase inhibitor family protein"/>
    <property type="match status" value="1"/>
</dbReference>
<accession>R0GPD4</accession>
<dbReference type="KEGG" id="crb:17897874"/>
<sequence length="176" mass="19648">MMIKFVLLALLVVIISPAWAEKDLMITECHNAQVPTTCMQCLESDPTSLQADPVGIAGIVIHCLDSRLRIITNNITDLLSKEDEAQVKKVLKACNQNLLKEVPRKLSEAKTNLGTRHYDKAAESIKLALGYPWSCRSSIQNVKFDESLFGESLEVISQINIYAQLSDAAMRIIDRF</sequence>
<dbReference type="AlphaFoldDB" id="R0GPD4"/>
<dbReference type="SMART" id="SM00856">
    <property type="entry name" value="PMEI"/>
    <property type="match status" value="1"/>
</dbReference>
<proteinExistence type="inferred from homology"/>
<dbReference type="PANTHER" id="PTHR36710:SF18">
    <property type="entry name" value="PECTINESTERASE INHIBITOR 5-RELATED"/>
    <property type="match status" value="1"/>
</dbReference>
<dbReference type="PANTHER" id="PTHR36710">
    <property type="entry name" value="PECTINESTERASE INHIBITOR-LIKE"/>
    <property type="match status" value="1"/>
</dbReference>
<keyword evidence="7" id="KW-1185">Reference proteome</keyword>
<keyword evidence="2" id="KW-1015">Disulfide bond</keyword>
<keyword evidence="1 4" id="KW-0732">Signal</keyword>
<evidence type="ECO:0000256" key="3">
    <source>
        <dbReference type="ARBA" id="ARBA00038471"/>
    </source>
</evidence>
<organism evidence="6 7">
    <name type="scientific">Capsella rubella</name>
    <dbReference type="NCBI Taxonomy" id="81985"/>
    <lineage>
        <taxon>Eukaryota</taxon>
        <taxon>Viridiplantae</taxon>
        <taxon>Streptophyta</taxon>
        <taxon>Embryophyta</taxon>
        <taxon>Tracheophyta</taxon>
        <taxon>Spermatophyta</taxon>
        <taxon>Magnoliopsida</taxon>
        <taxon>eudicotyledons</taxon>
        <taxon>Gunneridae</taxon>
        <taxon>Pentapetalae</taxon>
        <taxon>rosids</taxon>
        <taxon>malvids</taxon>
        <taxon>Brassicales</taxon>
        <taxon>Brassicaceae</taxon>
        <taxon>Camelineae</taxon>
        <taxon>Capsella</taxon>
    </lineage>
</organism>
<feature type="chain" id="PRO_5004342672" description="Pectinesterase inhibitor domain-containing protein" evidence="4">
    <location>
        <begin position="21"/>
        <end position="176"/>
    </location>
</feature>
<name>R0GPD4_9BRAS</name>
<dbReference type="InterPro" id="IPR052421">
    <property type="entry name" value="PCW_Enzyme_Inhibitor"/>
</dbReference>
<dbReference type="STRING" id="81985.R0GPD4"/>